<organism evidence="1">
    <name type="scientific">Candidatus Methanophaga sp. ANME-1 ERB7</name>
    <dbReference type="NCBI Taxonomy" id="2759913"/>
    <lineage>
        <taxon>Archaea</taxon>
        <taxon>Methanobacteriati</taxon>
        <taxon>Methanobacteriota</taxon>
        <taxon>Stenosarchaea group</taxon>
        <taxon>Methanomicrobia</taxon>
        <taxon>Candidatus Methanophagales</taxon>
        <taxon>Candidatus Methanophagaceae</taxon>
        <taxon>Candidatus Methanophaga</taxon>
    </lineage>
</organism>
<gene>
    <name evidence="1" type="ORF">NMFEFIAP_00006</name>
</gene>
<reference evidence="1" key="1">
    <citation type="submission" date="2020-06" db="EMBL/GenBank/DDBJ databases">
        <title>Unique genomic features of the anaerobic methanotrophic archaea.</title>
        <authorList>
            <person name="Chadwick G.L."/>
            <person name="Skennerton C.T."/>
            <person name="Laso-Perez R."/>
            <person name="Leu A.O."/>
            <person name="Speth D.R."/>
            <person name="Yu H."/>
            <person name="Morgan-Lang C."/>
            <person name="Hatzenpichler R."/>
            <person name="Goudeau D."/>
            <person name="Malmstrom R."/>
            <person name="Brazelton W.J."/>
            <person name="Woyke T."/>
            <person name="Hallam S.J."/>
            <person name="Tyson G.W."/>
            <person name="Wegener G."/>
            <person name="Boetius A."/>
            <person name="Orphan V."/>
        </authorList>
    </citation>
    <scope>NUCLEOTIDE SEQUENCE</scope>
</reference>
<dbReference type="AlphaFoldDB" id="A0A7G9Z296"/>
<proteinExistence type="predicted"/>
<sequence length="29" mass="3607">MINIDFTEEEMQALKKLNLWRCEVYYVLN</sequence>
<evidence type="ECO:0000313" key="1">
    <source>
        <dbReference type="EMBL" id="QNO54380.1"/>
    </source>
</evidence>
<protein>
    <submittedName>
        <fullName evidence="1">Uncharacterized protein</fullName>
    </submittedName>
</protein>
<name>A0A7G9Z296_9EURY</name>
<accession>A0A7G9Z296</accession>
<dbReference type="EMBL" id="MT631577">
    <property type="protein sequence ID" value="QNO54380.1"/>
    <property type="molecule type" value="Genomic_DNA"/>
</dbReference>